<name>A0ABV1H0R7_9BACT</name>
<gene>
    <name evidence="2" type="ORF">WMO46_15100</name>
</gene>
<proteinExistence type="predicted"/>
<dbReference type="Pfam" id="PF24737">
    <property type="entry name" value="DUF7688"/>
    <property type="match status" value="1"/>
</dbReference>
<feature type="domain" description="DUF7688" evidence="1">
    <location>
        <begin position="2"/>
        <end position="72"/>
    </location>
</feature>
<dbReference type="RefSeq" id="WP_282195017.1">
    <property type="nucleotide sequence ID" value="NZ_JBBMFL010000028.1"/>
</dbReference>
<reference evidence="2 3" key="1">
    <citation type="submission" date="2024-03" db="EMBL/GenBank/DDBJ databases">
        <title>Human intestinal bacterial collection.</title>
        <authorList>
            <person name="Pauvert C."/>
            <person name="Hitch T.C.A."/>
            <person name="Clavel T."/>
        </authorList>
    </citation>
    <scope>NUCLEOTIDE SEQUENCE [LARGE SCALE GENOMIC DNA]</scope>
    <source>
        <strain evidence="2 3">CLA-KB-H122</strain>
    </source>
</reference>
<keyword evidence="3" id="KW-1185">Reference proteome</keyword>
<dbReference type="InterPro" id="IPR056105">
    <property type="entry name" value="DUF7688"/>
</dbReference>
<sequence length="82" mass="9273">MKQEIKQFGKTILSSDYSGPGGLELFFANMTGKNKCGWEYWAFVENWVLQQGFELGPVELWEDGHLLKCGEISLPGKEVHHG</sequence>
<dbReference type="Proteomes" id="UP001460202">
    <property type="component" value="Unassembled WGS sequence"/>
</dbReference>
<dbReference type="EMBL" id="JBBMFL010000028">
    <property type="protein sequence ID" value="MEQ2546270.1"/>
    <property type="molecule type" value="Genomic_DNA"/>
</dbReference>
<evidence type="ECO:0000313" key="3">
    <source>
        <dbReference type="Proteomes" id="UP001460202"/>
    </source>
</evidence>
<comment type="caution">
    <text evidence="2">The sequence shown here is derived from an EMBL/GenBank/DDBJ whole genome shotgun (WGS) entry which is preliminary data.</text>
</comment>
<organism evidence="2 3">
    <name type="scientific">Alistipes intestinihominis</name>
    <dbReference type="NCBI Taxonomy" id="3133172"/>
    <lineage>
        <taxon>Bacteria</taxon>
        <taxon>Pseudomonadati</taxon>
        <taxon>Bacteroidota</taxon>
        <taxon>Bacteroidia</taxon>
        <taxon>Bacteroidales</taxon>
        <taxon>Rikenellaceae</taxon>
        <taxon>Alistipes</taxon>
    </lineage>
</organism>
<protein>
    <recommendedName>
        <fullName evidence="1">DUF7688 domain-containing protein</fullName>
    </recommendedName>
</protein>
<evidence type="ECO:0000259" key="1">
    <source>
        <dbReference type="Pfam" id="PF24737"/>
    </source>
</evidence>
<evidence type="ECO:0000313" key="2">
    <source>
        <dbReference type="EMBL" id="MEQ2546270.1"/>
    </source>
</evidence>
<accession>A0ABV1H0R7</accession>